<dbReference type="SMART" id="SM00849">
    <property type="entry name" value="Lactamase_B"/>
    <property type="match status" value="1"/>
</dbReference>
<dbReference type="PROSITE" id="PS50206">
    <property type="entry name" value="RHODANESE_3"/>
    <property type="match status" value="1"/>
</dbReference>
<sequence>MVKEMNVQQMTEKVLNKEALFILDVRNESDFRDWKIEGENFSYLNVPYFELIDGVDAIVDRLPKDKDIVVVCAKGGSAAFVAEQLAEAGFDNVYTLAGGMQAWSEHLHQTKVYEDDQLKIYQFIRVGKGCLSYMVVSGNEALVVDPLRFVDVYEQAAKQEGVTITHIVDSHLHADHLSGGKELAERTGAAYYLMKSEGAVFDFEPLEQHDTIDFANVHLEVLAVKTPGHTPGSVSFFVNGKWLFSGDTIFVGGLGRPDLGGKVAEWAADLYDTVYEKVAAMADEVIVLPAHYANLDEEINAEGYVGDTLGRIRARNEMMQNKPKDEFIDLVIQSANTETPPNFEDIVAINRGLKTVDGETQRELEIGPNRCALHHTHA</sequence>
<dbReference type="Gene3D" id="3.40.250.10">
    <property type="entry name" value="Rhodanese-like domain"/>
    <property type="match status" value="1"/>
</dbReference>
<dbReference type="InterPro" id="IPR001763">
    <property type="entry name" value="Rhodanese-like_dom"/>
</dbReference>
<dbReference type="SMART" id="SM00450">
    <property type="entry name" value="RHOD"/>
    <property type="match status" value="1"/>
</dbReference>
<dbReference type="KEGG" id="gjf:M493_10555"/>
<dbReference type="GO" id="GO:0070813">
    <property type="term" value="P:hydrogen sulfide metabolic process"/>
    <property type="evidence" value="ECO:0007669"/>
    <property type="project" value="TreeGrafter"/>
</dbReference>
<dbReference type="EMBL" id="CP006254">
    <property type="protein sequence ID" value="AGT32372.1"/>
    <property type="molecule type" value="Genomic_DNA"/>
</dbReference>
<dbReference type="SUPFAM" id="SSF56281">
    <property type="entry name" value="Metallo-hydrolase/oxidoreductase"/>
    <property type="match status" value="1"/>
</dbReference>
<dbReference type="PATRIC" id="fig|1345697.3.peg.2044"/>
<feature type="domain" description="Rhodanese" evidence="1">
    <location>
        <begin position="16"/>
        <end position="112"/>
    </location>
</feature>
<dbReference type="InterPro" id="IPR044528">
    <property type="entry name" value="POD-like_MBL-fold"/>
</dbReference>
<keyword evidence="3" id="KW-1185">Reference proteome</keyword>
<dbReference type="STRING" id="1921421.M493_10555"/>
<dbReference type="GO" id="GO:0006749">
    <property type="term" value="P:glutathione metabolic process"/>
    <property type="evidence" value="ECO:0007669"/>
    <property type="project" value="InterPro"/>
</dbReference>
<accession>S5Z683</accession>
<dbReference type="Pfam" id="PF00753">
    <property type="entry name" value="Lactamase_B"/>
    <property type="match status" value="1"/>
</dbReference>
<organism evidence="2 3">
    <name type="scientific">Geobacillus genomosp. 3</name>
    <dbReference type="NCBI Taxonomy" id="1921421"/>
    <lineage>
        <taxon>Bacteria</taxon>
        <taxon>Bacillati</taxon>
        <taxon>Bacillota</taxon>
        <taxon>Bacilli</taxon>
        <taxon>Bacillales</taxon>
        <taxon>Anoxybacillaceae</taxon>
        <taxon>Geobacillus</taxon>
    </lineage>
</organism>
<dbReference type="InterPro" id="IPR001279">
    <property type="entry name" value="Metallo-B-lactamas"/>
</dbReference>
<dbReference type="PANTHER" id="PTHR43084:SF7">
    <property type="entry name" value="BETA-LACTAMASE DOMAIN PROTEIN"/>
    <property type="match status" value="1"/>
</dbReference>
<dbReference type="GO" id="GO:0050313">
    <property type="term" value="F:sulfur dioxygenase activity"/>
    <property type="evidence" value="ECO:0007669"/>
    <property type="project" value="InterPro"/>
</dbReference>
<dbReference type="InterPro" id="IPR036866">
    <property type="entry name" value="RibonucZ/Hydroxyglut_hydro"/>
</dbReference>
<dbReference type="PANTHER" id="PTHR43084">
    <property type="entry name" value="PERSULFIDE DIOXYGENASE ETHE1"/>
    <property type="match status" value="1"/>
</dbReference>
<dbReference type="RefSeq" id="WP_020960176.1">
    <property type="nucleotide sequence ID" value="NC_022080.4"/>
</dbReference>
<dbReference type="HOGENOM" id="CLU_030571_7_2_9"/>
<dbReference type="Gene3D" id="3.60.15.10">
    <property type="entry name" value="Ribonuclease Z/Hydroxyacylglutathione hydrolase-like"/>
    <property type="match status" value="1"/>
</dbReference>
<proteinExistence type="predicted"/>
<evidence type="ECO:0000313" key="3">
    <source>
        <dbReference type="Proteomes" id="UP000015500"/>
    </source>
</evidence>
<dbReference type="Pfam" id="PF00581">
    <property type="entry name" value="Rhodanese"/>
    <property type="match status" value="1"/>
</dbReference>
<evidence type="ECO:0000313" key="2">
    <source>
        <dbReference type="EMBL" id="AGT32372.1"/>
    </source>
</evidence>
<dbReference type="InterPro" id="IPR036873">
    <property type="entry name" value="Rhodanese-like_dom_sf"/>
</dbReference>
<dbReference type="OrthoDB" id="9784009at2"/>
<evidence type="ECO:0000259" key="1">
    <source>
        <dbReference type="PROSITE" id="PS50206"/>
    </source>
</evidence>
<gene>
    <name evidence="2" type="ORF">M493_10555</name>
</gene>
<dbReference type="AlphaFoldDB" id="S5Z683"/>
<dbReference type="SUPFAM" id="SSF52821">
    <property type="entry name" value="Rhodanese/Cell cycle control phosphatase"/>
    <property type="match status" value="1"/>
</dbReference>
<dbReference type="CDD" id="cd07724">
    <property type="entry name" value="POD-like_MBL-fold"/>
    <property type="match status" value="1"/>
</dbReference>
<dbReference type="FunFam" id="3.40.250.10:FF:000040">
    <property type="entry name" value="Zn-dependent hydroxyacylglutathione hydrolase"/>
    <property type="match status" value="1"/>
</dbReference>
<dbReference type="Proteomes" id="UP000015500">
    <property type="component" value="Chromosome"/>
</dbReference>
<name>S5Z683_GEOG3</name>
<protein>
    <recommendedName>
        <fullName evidence="1">Rhodanese domain-containing protein</fullName>
    </recommendedName>
</protein>
<dbReference type="InterPro" id="IPR051682">
    <property type="entry name" value="Mito_Persulfide_Diox"/>
</dbReference>
<reference evidence="2 3" key="1">
    <citation type="journal article" date="2014" name="Genome Announc.">
        <title>Complete Genome Sequence of the Thermophilic Polychlorinated Biphenyl Degrader Geobacillus sp. Strain JF8 (NBRC 109937).</title>
        <authorList>
            <person name="Shintani M."/>
            <person name="Ohtsubo Y."/>
            <person name="Fukuda K."/>
            <person name="Hosoyama A."/>
            <person name="Ohji S."/>
            <person name="Yamazoe A."/>
            <person name="Fujita N."/>
            <person name="Nagata Y."/>
            <person name="Tsuda M."/>
            <person name="Hatta T."/>
            <person name="Kimbara K."/>
        </authorList>
    </citation>
    <scope>NUCLEOTIDE SEQUENCE [LARGE SCALE GENOMIC DNA]</scope>
    <source>
        <strain evidence="2 3">JF8</strain>
    </source>
</reference>